<proteinExistence type="predicted"/>
<keyword evidence="2" id="KW-1185">Reference proteome</keyword>
<sequence length="602" mass="69268">MKEIGKVKRLDEFLTIKRNSSKSKDKSVTSSRTQQAETLNQESSFALIKGTIARTDRVSGLPHLDELTHHLISVATASLKFNSPETTLAALIHDYYKPVFDFRKENRWKWYHYITNQKTYVQLLSEFKDSINVFNVARISQWHHPNYKTRECNEICQIENSKLISALETSLPFALPQRDDYVIIQHLRVPGKYRVFLLALLKEMLSRELSKEYAKRFQKILGVSRIRYEYRPVQGLRRVEDVGKLIQENDWKIEIKENTMIIPLPSRFHKEVFYFEYYEGSEIVLDVDTKARMIRGVKVPFGMALSTIYFAGAQDAYLVYVDAGNGLLPLDALLGALIEDLKRSLSKNKQKTAFNSIDISKITMSLTGEFESDTMCVFCGEPGESISDNEKVKSIMANKFTDTWLLLTHGASVCPACKLGFEIEELFRAQGMNKYLAEEAILEMRLISTEIPIFRSENFLRSISSKIWLELLSEVYYSLHKSKELQKITKKNEWTTAFYLNPKVVIYPYIADMTPQVLSVALRYSKKKFVLQSGIHSRVVFPGNEKDMTSEEFAIVRKFYSSHPSIGLNLVHRIKSVYNPIFGVPKVAIQRGGGSRARKRKS</sequence>
<dbReference type="GeneID" id="33315540"/>
<accession>A0A218P7B0</accession>
<protein>
    <recommendedName>
        <fullName evidence="3">HD domain-containing protein</fullName>
    </recommendedName>
</protein>
<dbReference type="EMBL" id="CP015102">
    <property type="protein sequence ID" value="ASJ06667.1"/>
    <property type="molecule type" value="Genomic_DNA"/>
</dbReference>
<gene>
    <name evidence="1" type="ORF">A3L08_04680</name>
</gene>
<dbReference type="OrthoDB" id="102091at2157"/>
<dbReference type="KEGG" id="tpaf:A3L08_04680"/>
<reference evidence="1 2" key="1">
    <citation type="submission" date="2016-04" db="EMBL/GenBank/DDBJ databases">
        <title>Complete genome sequence of Thermococcus pacificus type strain P4.</title>
        <authorList>
            <person name="Oger P.M."/>
        </authorList>
    </citation>
    <scope>NUCLEOTIDE SEQUENCE [LARGE SCALE GENOMIC DNA]</scope>
    <source>
        <strain evidence="1 2">P-4</strain>
    </source>
</reference>
<name>A0A218P7B0_9EURY</name>
<dbReference type="AlphaFoldDB" id="A0A218P7B0"/>
<evidence type="ECO:0000313" key="1">
    <source>
        <dbReference type="EMBL" id="ASJ06667.1"/>
    </source>
</evidence>
<dbReference type="RefSeq" id="WP_088853923.1">
    <property type="nucleotide sequence ID" value="NZ_CP015102.1"/>
</dbReference>
<dbReference type="Proteomes" id="UP000197418">
    <property type="component" value="Chromosome"/>
</dbReference>
<evidence type="ECO:0000313" key="2">
    <source>
        <dbReference type="Proteomes" id="UP000197418"/>
    </source>
</evidence>
<organism evidence="1 2">
    <name type="scientific">Thermococcus pacificus</name>
    <dbReference type="NCBI Taxonomy" id="71998"/>
    <lineage>
        <taxon>Archaea</taxon>
        <taxon>Methanobacteriati</taxon>
        <taxon>Methanobacteriota</taxon>
        <taxon>Thermococci</taxon>
        <taxon>Thermococcales</taxon>
        <taxon>Thermococcaceae</taxon>
        <taxon>Thermococcus</taxon>
    </lineage>
</organism>
<evidence type="ECO:0008006" key="3">
    <source>
        <dbReference type="Google" id="ProtNLM"/>
    </source>
</evidence>